<feature type="transmembrane region" description="Helical" evidence="6">
    <location>
        <begin position="95"/>
        <end position="115"/>
    </location>
</feature>
<accession>A0A2I0JC90</accession>
<reference evidence="7 8" key="1">
    <citation type="submission" date="2017-11" db="EMBL/GenBank/DDBJ databases">
        <title>De-novo sequencing of pomegranate (Punica granatum L.) genome.</title>
        <authorList>
            <person name="Akparov Z."/>
            <person name="Amiraslanov A."/>
            <person name="Hajiyeva S."/>
            <person name="Abbasov M."/>
            <person name="Kaur K."/>
            <person name="Hamwieh A."/>
            <person name="Solovyev V."/>
            <person name="Salamov A."/>
            <person name="Braich B."/>
            <person name="Kosarev P."/>
            <person name="Mahmoud A."/>
            <person name="Hajiyev E."/>
            <person name="Babayeva S."/>
            <person name="Izzatullayeva V."/>
            <person name="Mammadov A."/>
            <person name="Mammadov A."/>
            <person name="Sharifova S."/>
            <person name="Ojaghi J."/>
            <person name="Eynullazada K."/>
            <person name="Bayramov B."/>
            <person name="Abdulazimova A."/>
            <person name="Shahmuradov I."/>
        </authorList>
    </citation>
    <scope>NUCLEOTIDE SEQUENCE [LARGE SCALE GENOMIC DNA]</scope>
    <source>
        <strain evidence="8">cv. AG2017</strain>
        <tissue evidence="7">Leaf</tissue>
    </source>
</reference>
<evidence type="ECO:0008006" key="9">
    <source>
        <dbReference type="Google" id="ProtNLM"/>
    </source>
</evidence>
<dbReference type="Proteomes" id="UP000233551">
    <property type="component" value="Unassembled WGS sequence"/>
</dbReference>
<comment type="subcellular location">
    <subcellularLocation>
        <location evidence="1">Membrane</location>
        <topology evidence="1">Multi-pass membrane protein</topology>
    </subcellularLocation>
</comment>
<dbReference type="EMBL" id="PGOL01001853">
    <property type="protein sequence ID" value="PKI53540.1"/>
    <property type="molecule type" value="Genomic_DNA"/>
</dbReference>
<evidence type="ECO:0000313" key="8">
    <source>
        <dbReference type="Proteomes" id="UP000233551"/>
    </source>
</evidence>
<evidence type="ECO:0000256" key="1">
    <source>
        <dbReference type="ARBA" id="ARBA00004141"/>
    </source>
</evidence>
<evidence type="ECO:0000256" key="2">
    <source>
        <dbReference type="ARBA" id="ARBA00008572"/>
    </source>
</evidence>
<evidence type="ECO:0000256" key="3">
    <source>
        <dbReference type="ARBA" id="ARBA00022692"/>
    </source>
</evidence>
<evidence type="ECO:0000256" key="6">
    <source>
        <dbReference type="SAM" id="Phobius"/>
    </source>
</evidence>
<dbReference type="Gene3D" id="1.20.1740.10">
    <property type="entry name" value="Amino acid/polyamine transporter I"/>
    <property type="match status" value="1"/>
</dbReference>
<dbReference type="STRING" id="22663.A0A2I0JC90"/>
<dbReference type="PANTHER" id="PTHR43243">
    <property type="entry name" value="INNER MEMBRANE TRANSPORTER YGJI-RELATED"/>
    <property type="match status" value="1"/>
</dbReference>
<comment type="similarity">
    <text evidence="2">Belongs to the amino acid-polyamine-organocation (APC) superfamily. Cationic amino acid transporter (CAT) (TC 2.A.3.3) family.</text>
</comment>
<dbReference type="GO" id="GO:0005886">
    <property type="term" value="C:plasma membrane"/>
    <property type="evidence" value="ECO:0007669"/>
    <property type="project" value="TreeGrafter"/>
</dbReference>
<name>A0A2I0JC90_PUNGR</name>
<protein>
    <recommendedName>
        <fullName evidence="9">Cationic amino acid transporter 6, chloroplastic-like</fullName>
    </recommendedName>
</protein>
<keyword evidence="8" id="KW-1185">Reference proteome</keyword>
<keyword evidence="3 6" id="KW-0812">Transmembrane</keyword>
<feature type="transmembrane region" description="Helical" evidence="6">
    <location>
        <begin position="192"/>
        <end position="214"/>
    </location>
</feature>
<dbReference type="AlphaFoldDB" id="A0A2I0JC90"/>
<evidence type="ECO:0000256" key="4">
    <source>
        <dbReference type="ARBA" id="ARBA00022989"/>
    </source>
</evidence>
<organism evidence="7 8">
    <name type="scientific">Punica granatum</name>
    <name type="common">Pomegranate</name>
    <dbReference type="NCBI Taxonomy" id="22663"/>
    <lineage>
        <taxon>Eukaryota</taxon>
        <taxon>Viridiplantae</taxon>
        <taxon>Streptophyta</taxon>
        <taxon>Embryophyta</taxon>
        <taxon>Tracheophyta</taxon>
        <taxon>Spermatophyta</taxon>
        <taxon>Magnoliopsida</taxon>
        <taxon>eudicotyledons</taxon>
        <taxon>Gunneridae</taxon>
        <taxon>Pentapetalae</taxon>
        <taxon>rosids</taxon>
        <taxon>malvids</taxon>
        <taxon>Myrtales</taxon>
        <taxon>Lythraceae</taxon>
        <taxon>Punica</taxon>
    </lineage>
</organism>
<keyword evidence="4 6" id="KW-1133">Transmembrane helix</keyword>
<keyword evidence="5 6" id="KW-0472">Membrane</keyword>
<dbReference type="GO" id="GO:0015171">
    <property type="term" value="F:amino acid transmembrane transporter activity"/>
    <property type="evidence" value="ECO:0007669"/>
    <property type="project" value="TreeGrafter"/>
</dbReference>
<evidence type="ECO:0000313" key="7">
    <source>
        <dbReference type="EMBL" id="PKI53540.1"/>
    </source>
</evidence>
<evidence type="ECO:0000256" key="5">
    <source>
        <dbReference type="ARBA" id="ARBA00023136"/>
    </source>
</evidence>
<dbReference type="Pfam" id="PF13520">
    <property type="entry name" value="AA_permease_2"/>
    <property type="match status" value="1"/>
</dbReference>
<sequence length="228" mass="24675">MAAAADLPPSLCSCSSFTYYLHSLSQTPHRLRKRMFATWTPNQEMNQVRLRSGADMKRKLQWYELTALGVAGMLGAGVFATTGQVANSVSGPSVFISYLIAAVSALLSSLCYTEFSVQVPVAGGAFSYLRVTFGEFVGYFAGANILMEYVLSNAAVARTFTNYLSQAVGETDLNHWRVKMPGLAHGSVMLDFPAVALTLLLTLCLCHSTIFGMCGTTPFEKYNTCVGL</sequence>
<feature type="transmembrane region" description="Helical" evidence="6">
    <location>
        <begin position="62"/>
        <end position="83"/>
    </location>
</feature>
<dbReference type="InterPro" id="IPR002293">
    <property type="entry name" value="AA/rel_permease1"/>
</dbReference>
<gene>
    <name evidence="7" type="ORF">CRG98_026085</name>
</gene>
<proteinExistence type="inferred from homology"/>
<dbReference type="PANTHER" id="PTHR43243:SF3">
    <property type="entry name" value="OS04G0543600 PROTEIN"/>
    <property type="match status" value="1"/>
</dbReference>
<feature type="transmembrane region" description="Helical" evidence="6">
    <location>
        <begin position="127"/>
        <end position="147"/>
    </location>
</feature>
<comment type="caution">
    <text evidence="7">The sequence shown here is derived from an EMBL/GenBank/DDBJ whole genome shotgun (WGS) entry which is preliminary data.</text>
</comment>